<dbReference type="InterPro" id="IPR002068">
    <property type="entry name" value="A-crystallin/Hsp20_dom"/>
</dbReference>
<gene>
    <name evidence="4" type="ORF">FRZ67_00120</name>
</gene>
<dbReference type="PANTHER" id="PTHR11527">
    <property type="entry name" value="HEAT-SHOCK PROTEIN 20 FAMILY MEMBER"/>
    <property type="match status" value="1"/>
</dbReference>
<dbReference type="EMBL" id="CP042435">
    <property type="protein sequence ID" value="QEC65783.1"/>
    <property type="molecule type" value="Genomic_DNA"/>
</dbReference>
<dbReference type="Pfam" id="PF00011">
    <property type="entry name" value="HSP20"/>
    <property type="match status" value="1"/>
</dbReference>
<evidence type="ECO:0000313" key="4">
    <source>
        <dbReference type="EMBL" id="QEC65783.1"/>
    </source>
</evidence>
<protein>
    <submittedName>
        <fullName evidence="4">Hsp20/alpha crystallin family protein</fullName>
    </submittedName>
</protein>
<dbReference type="KEGG" id="pgin:FRZ67_00120"/>
<dbReference type="AlphaFoldDB" id="A0A5B8V4P1"/>
<keyword evidence="5" id="KW-1185">Reference proteome</keyword>
<evidence type="ECO:0000313" key="5">
    <source>
        <dbReference type="Proteomes" id="UP000321533"/>
    </source>
</evidence>
<evidence type="ECO:0000256" key="1">
    <source>
        <dbReference type="PROSITE-ProRule" id="PRU00285"/>
    </source>
</evidence>
<dbReference type="CDD" id="cd06464">
    <property type="entry name" value="ACD_sHsps-like"/>
    <property type="match status" value="1"/>
</dbReference>
<proteinExistence type="inferred from homology"/>
<reference evidence="4 5" key="1">
    <citation type="journal article" date="2016" name="Int. J. Syst. Evol. Microbiol.">
        <title>Panacibacter ginsenosidivorans gen. nov., sp. nov., with ginsenoside converting activity isolated from soil of a ginseng field.</title>
        <authorList>
            <person name="Siddiqi M.Z."/>
            <person name="Muhammad Shafi S."/>
            <person name="Choi K.D."/>
            <person name="Im W.T."/>
        </authorList>
    </citation>
    <scope>NUCLEOTIDE SEQUENCE [LARGE SCALE GENOMIC DNA]</scope>
    <source>
        <strain evidence="4 5">Gsoil1550</strain>
    </source>
</reference>
<name>A0A5B8V4P1_9BACT</name>
<sequence>MTDNISFAKPCNVYPGEYIPMPEIELLLAELKITGKDAAKPPVNMDEFKDCFRIEMVIPGVKREDILVRIEENNILSVMVLHKEEKERNRKLKIHEFESDCLARKIILPGNVDTEFISAEYRQGILSFYIPKNGKRSGSAINQVFVY</sequence>
<dbReference type="InterPro" id="IPR031107">
    <property type="entry name" value="Small_HSP"/>
</dbReference>
<evidence type="ECO:0000256" key="2">
    <source>
        <dbReference type="RuleBase" id="RU003616"/>
    </source>
</evidence>
<dbReference type="PROSITE" id="PS01031">
    <property type="entry name" value="SHSP"/>
    <property type="match status" value="1"/>
</dbReference>
<dbReference type="InterPro" id="IPR008978">
    <property type="entry name" value="HSP20-like_chaperone"/>
</dbReference>
<dbReference type="OrthoDB" id="668901at2"/>
<comment type="similarity">
    <text evidence="1 2">Belongs to the small heat shock protein (HSP20) family.</text>
</comment>
<dbReference type="SUPFAM" id="SSF49764">
    <property type="entry name" value="HSP20-like chaperones"/>
    <property type="match status" value="1"/>
</dbReference>
<evidence type="ECO:0000259" key="3">
    <source>
        <dbReference type="PROSITE" id="PS01031"/>
    </source>
</evidence>
<organism evidence="4 5">
    <name type="scientific">Panacibacter ginsenosidivorans</name>
    <dbReference type="NCBI Taxonomy" id="1813871"/>
    <lineage>
        <taxon>Bacteria</taxon>
        <taxon>Pseudomonadati</taxon>
        <taxon>Bacteroidota</taxon>
        <taxon>Chitinophagia</taxon>
        <taxon>Chitinophagales</taxon>
        <taxon>Chitinophagaceae</taxon>
        <taxon>Panacibacter</taxon>
    </lineage>
</organism>
<feature type="domain" description="SHSP" evidence="3">
    <location>
        <begin position="34"/>
        <end position="147"/>
    </location>
</feature>
<dbReference type="Proteomes" id="UP000321533">
    <property type="component" value="Chromosome"/>
</dbReference>
<dbReference type="Gene3D" id="2.60.40.790">
    <property type="match status" value="1"/>
</dbReference>
<dbReference type="RefSeq" id="WP_147187583.1">
    <property type="nucleotide sequence ID" value="NZ_CP042435.1"/>
</dbReference>
<accession>A0A5B8V4P1</accession>